<keyword evidence="2" id="KW-1185">Reference proteome</keyword>
<name>A0A314LBC8_NICAT</name>
<protein>
    <submittedName>
        <fullName evidence="1">Uncharacterized protein</fullName>
    </submittedName>
</protein>
<accession>A0A314LBC8</accession>
<dbReference type="EMBL" id="MJEQ01000172">
    <property type="protein sequence ID" value="OIT38793.1"/>
    <property type="molecule type" value="Genomic_DNA"/>
</dbReference>
<dbReference type="Gramene" id="OIT38793">
    <property type="protein sequence ID" value="OIT38793"/>
    <property type="gene ID" value="A4A49_10326"/>
</dbReference>
<evidence type="ECO:0000313" key="1">
    <source>
        <dbReference type="EMBL" id="OIT38793.1"/>
    </source>
</evidence>
<comment type="caution">
    <text evidence="1">The sequence shown here is derived from an EMBL/GenBank/DDBJ whole genome shotgun (WGS) entry which is preliminary data.</text>
</comment>
<dbReference type="Proteomes" id="UP000187609">
    <property type="component" value="Unassembled WGS sequence"/>
</dbReference>
<sequence>MNLVILTPTHLAIIMKYADLGEIVCAHLLAERFTENELPYRNLVQKFSSTFRKMLAKSDFAQKLLHDLKFCNERMAAAQYSSYSYLEESNVCHPGIHIV</sequence>
<organism evidence="1 2">
    <name type="scientific">Nicotiana attenuata</name>
    <name type="common">Coyote tobacco</name>
    <dbReference type="NCBI Taxonomy" id="49451"/>
    <lineage>
        <taxon>Eukaryota</taxon>
        <taxon>Viridiplantae</taxon>
        <taxon>Streptophyta</taxon>
        <taxon>Embryophyta</taxon>
        <taxon>Tracheophyta</taxon>
        <taxon>Spermatophyta</taxon>
        <taxon>Magnoliopsida</taxon>
        <taxon>eudicotyledons</taxon>
        <taxon>Gunneridae</taxon>
        <taxon>Pentapetalae</taxon>
        <taxon>asterids</taxon>
        <taxon>lamiids</taxon>
        <taxon>Solanales</taxon>
        <taxon>Solanaceae</taxon>
        <taxon>Nicotianoideae</taxon>
        <taxon>Nicotianeae</taxon>
        <taxon>Nicotiana</taxon>
    </lineage>
</organism>
<gene>
    <name evidence="1" type="ORF">A4A49_10326</name>
</gene>
<evidence type="ECO:0000313" key="2">
    <source>
        <dbReference type="Proteomes" id="UP000187609"/>
    </source>
</evidence>
<dbReference type="AlphaFoldDB" id="A0A314LBC8"/>
<reference evidence="1" key="1">
    <citation type="submission" date="2016-11" db="EMBL/GenBank/DDBJ databases">
        <title>The genome of Nicotiana attenuata.</title>
        <authorList>
            <person name="Xu S."/>
            <person name="Brockmoeller T."/>
            <person name="Gaquerel E."/>
            <person name="Navarro A."/>
            <person name="Kuhl H."/>
            <person name="Gase K."/>
            <person name="Ling Z."/>
            <person name="Zhou W."/>
            <person name="Kreitzer C."/>
            <person name="Stanke M."/>
            <person name="Tang H."/>
            <person name="Lyons E."/>
            <person name="Pandey P."/>
            <person name="Pandey S.P."/>
            <person name="Timmermann B."/>
            <person name="Baldwin I.T."/>
        </authorList>
    </citation>
    <scope>NUCLEOTIDE SEQUENCE [LARGE SCALE GENOMIC DNA]</scope>
    <source>
        <strain evidence="1">UT</strain>
    </source>
</reference>
<proteinExistence type="predicted"/>